<sequence>MDICADNLKVRYSKLELWDFGRSLHSPYLRKDSIPGGDQVFIYGLGKKKNQKKSGIPPSIPCQYRIKVFKLRFLADFSNLFDKSNLRYILAIILGTYIGRYIVYQSYQTNLRKEKIKRKTTLKSIPKPFFII</sequence>
<protein>
    <submittedName>
        <fullName evidence="2">Uncharacterized protein</fullName>
    </submittedName>
</protein>
<name>A0A8D9FE50_9HEMI</name>
<keyword evidence="1" id="KW-0812">Transmembrane</keyword>
<dbReference type="EMBL" id="HBUF01641738">
    <property type="protein sequence ID" value="CAG6785100.1"/>
    <property type="molecule type" value="Transcribed_RNA"/>
</dbReference>
<evidence type="ECO:0000256" key="1">
    <source>
        <dbReference type="SAM" id="Phobius"/>
    </source>
</evidence>
<keyword evidence="1" id="KW-0472">Membrane</keyword>
<organism evidence="2">
    <name type="scientific">Cacopsylla melanoneura</name>
    <dbReference type="NCBI Taxonomy" id="428564"/>
    <lineage>
        <taxon>Eukaryota</taxon>
        <taxon>Metazoa</taxon>
        <taxon>Ecdysozoa</taxon>
        <taxon>Arthropoda</taxon>
        <taxon>Hexapoda</taxon>
        <taxon>Insecta</taxon>
        <taxon>Pterygota</taxon>
        <taxon>Neoptera</taxon>
        <taxon>Paraneoptera</taxon>
        <taxon>Hemiptera</taxon>
        <taxon>Sternorrhyncha</taxon>
        <taxon>Psylloidea</taxon>
        <taxon>Psyllidae</taxon>
        <taxon>Psyllinae</taxon>
        <taxon>Cacopsylla</taxon>
    </lineage>
</organism>
<accession>A0A8D9FE50</accession>
<feature type="transmembrane region" description="Helical" evidence="1">
    <location>
        <begin position="86"/>
        <end position="103"/>
    </location>
</feature>
<evidence type="ECO:0000313" key="2">
    <source>
        <dbReference type="EMBL" id="CAG6785100.1"/>
    </source>
</evidence>
<reference evidence="2" key="1">
    <citation type="submission" date="2021-05" db="EMBL/GenBank/DDBJ databases">
        <authorList>
            <person name="Alioto T."/>
            <person name="Alioto T."/>
            <person name="Gomez Garrido J."/>
        </authorList>
    </citation>
    <scope>NUCLEOTIDE SEQUENCE</scope>
</reference>
<proteinExistence type="predicted"/>
<dbReference type="AlphaFoldDB" id="A0A8D9FE50"/>
<keyword evidence="1" id="KW-1133">Transmembrane helix</keyword>